<name>A0A067BI33_SAPPC</name>
<dbReference type="AlphaFoldDB" id="A0A067BI33"/>
<keyword evidence="2" id="KW-1185">Reference proteome</keyword>
<sequence>MHIMSCKSGQDCSSSSFPISSVPMVCHTMYQASYSSALPCSRTPVSTDHRPLKTCTFSTVVDI</sequence>
<organism evidence="1 2">
    <name type="scientific">Saprolegnia parasitica (strain CBS 223.65)</name>
    <dbReference type="NCBI Taxonomy" id="695850"/>
    <lineage>
        <taxon>Eukaryota</taxon>
        <taxon>Sar</taxon>
        <taxon>Stramenopiles</taxon>
        <taxon>Oomycota</taxon>
        <taxon>Saprolegniomycetes</taxon>
        <taxon>Saprolegniales</taxon>
        <taxon>Saprolegniaceae</taxon>
        <taxon>Saprolegnia</taxon>
    </lineage>
</organism>
<reference evidence="1 2" key="1">
    <citation type="journal article" date="2013" name="PLoS Genet.">
        <title>Distinctive expansion of potential virulence genes in the genome of the oomycete fish pathogen Saprolegnia parasitica.</title>
        <authorList>
            <person name="Jiang R.H."/>
            <person name="de Bruijn I."/>
            <person name="Haas B.J."/>
            <person name="Belmonte R."/>
            <person name="Lobach L."/>
            <person name="Christie J."/>
            <person name="van den Ackerveken G."/>
            <person name="Bottin A."/>
            <person name="Bulone V."/>
            <person name="Diaz-Moreno S.M."/>
            <person name="Dumas B."/>
            <person name="Fan L."/>
            <person name="Gaulin E."/>
            <person name="Govers F."/>
            <person name="Grenville-Briggs L.J."/>
            <person name="Horner N.R."/>
            <person name="Levin J.Z."/>
            <person name="Mammella M."/>
            <person name="Meijer H.J."/>
            <person name="Morris P."/>
            <person name="Nusbaum C."/>
            <person name="Oome S."/>
            <person name="Phillips A.J."/>
            <person name="van Rooyen D."/>
            <person name="Rzeszutek E."/>
            <person name="Saraiva M."/>
            <person name="Secombes C.J."/>
            <person name="Seidl M.F."/>
            <person name="Snel B."/>
            <person name="Stassen J.H."/>
            <person name="Sykes S."/>
            <person name="Tripathy S."/>
            <person name="van den Berg H."/>
            <person name="Vega-Arreguin J.C."/>
            <person name="Wawra S."/>
            <person name="Young S.K."/>
            <person name="Zeng Q."/>
            <person name="Dieguez-Uribeondo J."/>
            <person name="Russ C."/>
            <person name="Tyler B.M."/>
            <person name="van West P."/>
        </authorList>
    </citation>
    <scope>NUCLEOTIDE SEQUENCE [LARGE SCALE GENOMIC DNA]</scope>
    <source>
        <strain evidence="1 2">CBS 223.65</strain>
    </source>
</reference>
<protein>
    <submittedName>
        <fullName evidence="1">Uncharacterized protein</fullName>
    </submittedName>
</protein>
<proteinExistence type="predicted"/>
<gene>
    <name evidence="1" type="ORF">SPRG_18079</name>
</gene>
<dbReference type="KEGG" id="spar:SPRG_18079"/>
<dbReference type="EMBL" id="KK584147">
    <property type="protein sequence ID" value="KDO16395.1"/>
    <property type="molecule type" value="Genomic_DNA"/>
</dbReference>
<evidence type="ECO:0000313" key="2">
    <source>
        <dbReference type="Proteomes" id="UP000030745"/>
    </source>
</evidence>
<evidence type="ECO:0000313" key="1">
    <source>
        <dbReference type="EMBL" id="KDO16395.1"/>
    </source>
</evidence>
<accession>A0A067BI33</accession>
<dbReference type="GeneID" id="24139605"/>
<dbReference type="Proteomes" id="UP000030745">
    <property type="component" value="Unassembled WGS sequence"/>
</dbReference>
<dbReference type="RefSeq" id="XP_012212897.1">
    <property type="nucleotide sequence ID" value="XM_012357507.1"/>
</dbReference>
<dbReference type="VEuPathDB" id="FungiDB:SPRG_18079"/>